<dbReference type="PANTHER" id="PTHR43272:SF83">
    <property type="entry name" value="ACYL-COA SYNTHETASE LONG-CHAIN, ISOFORM J"/>
    <property type="match status" value="1"/>
</dbReference>
<proteinExistence type="inferred from homology"/>
<dbReference type="GO" id="GO:0004467">
    <property type="term" value="F:long-chain fatty acid-CoA ligase activity"/>
    <property type="evidence" value="ECO:0000318"/>
    <property type="project" value="GO_Central"/>
</dbReference>
<evidence type="ECO:0000313" key="7">
    <source>
        <dbReference type="EMBL" id="EEB08324.1"/>
    </source>
</evidence>
<evidence type="ECO:0000256" key="4">
    <source>
        <dbReference type="ARBA" id="ARBA00022840"/>
    </source>
</evidence>
<dbReference type="InterPro" id="IPR042099">
    <property type="entry name" value="ANL_N_sf"/>
</dbReference>
<dbReference type="PROSITE" id="PS00455">
    <property type="entry name" value="AMP_BINDING"/>
    <property type="match status" value="1"/>
</dbReference>
<dbReference type="GeneID" id="7051668"/>
<dbReference type="GO" id="GO:0035336">
    <property type="term" value="P:long-chain fatty-acyl-CoA metabolic process"/>
    <property type="evidence" value="ECO:0000318"/>
    <property type="project" value="GO_Central"/>
</dbReference>
<evidence type="ECO:0000256" key="5">
    <source>
        <dbReference type="ARBA" id="ARBA00036813"/>
    </source>
</evidence>
<dbReference type="EMBL" id="KE651167">
    <property type="protein sequence ID" value="EEB08324.1"/>
    <property type="molecule type" value="Genomic_DNA"/>
</dbReference>
<evidence type="ECO:0000313" key="9">
    <source>
        <dbReference type="Proteomes" id="UP000001744"/>
    </source>
</evidence>
<dbReference type="Pfam" id="PF00501">
    <property type="entry name" value="AMP-binding"/>
    <property type="match status" value="1"/>
</dbReference>
<evidence type="ECO:0000256" key="2">
    <source>
        <dbReference type="ARBA" id="ARBA00022598"/>
    </source>
</evidence>
<dbReference type="PANTHER" id="PTHR43272">
    <property type="entry name" value="LONG-CHAIN-FATTY-ACID--COA LIGASE"/>
    <property type="match status" value="1"/>
</dbReference>
<name>B6K4B7_SCHJY</name>
<dbReference type="InterPro" id="IPR000873">
    <property type="entry name" value="AMP-dep_synth/lig_dom"/>
</dbReference>
<accession>B6K4B7</accession>
<keyword evidence="4" id="KW-0067">ATP-binding</keyword>
<dbReference type="GO" id="GO:0005811">
    <property type="term" value="C:lipid droplet"/>
    <property type="evidence" value="ECO:0000318"/>
    <property type="project" value="GO_Central"/>
</dbReference>
<keyword evidence="9" id="KW-1185">Reference proteome</keyword>
<organism evidence="7 9">
    <name type="scientific">Schizosaccharomyces japonicus (strain yFS275 / FY16936)</name>
    <name type="common">Fission yeast</name>
    <dbReference type="NCBI Taxonomy" id="402676"/>
    <lineage>
        <taxon>Eukaryota</taxon>
        <taxon>Fungi</taxon>
        <taxon>Dikarya</taxon>
        <taxon>Ascomycota</taxon>
        <taxon>Taphrinomycotina</taxon>
        <taxon>Schizosaccharomycetes</taxon>
        <taxon>Schizosaccharomycetales</taxon>
        <taxon>Schizosaccharomycetaceae</taxon>
        <taxon>Schizosaccharomyces</taxon>
    </lineage>
</organism>
<dbReference type="GO" id="GO:0090434">
    <property type="term" value="F:oleoyl-CoA ligase activity"/>
    <property type="evidence" value="ECO:0007669"/>
    <property type="project" value="EnsemblFungi"/>
</dbReference>
<dbReference type="InterPro" id="IPR020845">
    <property type="entry name" value="AMP-binding_CS"/>
</dbReference>
<keyword evidence="3" id="KW-0547">Nucleotide-binding</keyword>
<protein>
    <submittedName>
        <fullName evidence="7">Long-chain-fatty-acid-CoA ligase Lcf1</fullName>
    </submittedName>
</protein>
<dbReference type="JaponicusDB" id="SJAG_03471">
    <property type="gene designation" value="lcf1"/>
</dbReference>
<comment type="catalytic activity">
    <reaction evidence="5">
        <text>a long-chain fatty acid + ATP + CoA = a long-chain fatty acyl-CoA + AMP + diphosphate</text>
        <dbReference type="Rhea" id="RHEA:15421"/>
        <dbReference type="ChEBI" id="CHEBI:30616"/>
        <dbReference type="ChEBI" id="CHEBI:33019"/>
        <dbReference type="ChEBI" id="CHEBI:57287"/>
        <dbReference type="ChEBI" id="CHEBI:57560"/>
        <dbReference type="ChEBI" id="CHEBI:83139"/>
        <dbReference type="ChEBI" id="CHEBI:456215"/>
        <dbReference type="EC" id="6.2.1.3"/>
    </reaction>
</comment>
<sequence length="675" mass="75003">MKVYAQATTEARPGETPVYRNSLAAKNLLDTPENGAKTGYEILLASCKKFGKKNALGWRTLVKEHVETKMVTKTIDGQQKQVPKTWTYFEMSEYQYITYDQMLETVHKLGGGLLKLGLQAGDRLQMYAATSARWLLTAQAAMSQNIPIVTAYDTLGQEGLLHSLRETNVKAMFTDARLLHTIVAPLKEVTSIQHVIYNGKPKQEDLDNIKQARPDISLIDFDDFERDSPVAEANPPKSEDMCCIMYTSGSTGLPKGVVITHANLAALVSGIVAVITEPNENDFLLAYLPLAHILEFAFETVCLCWGGTVGYGSVRTLTDTSMRNCKGDIATFRPTIMIGVPAVWELVRKGIMAKINAASAFRRSLFWTAYHAKLGMIRHHLPGTSLLDSLVFNKIKAATGGRLRFIFSGGSPLAPFTKQFLGVTLCPMLLGYGLTECTAAAMVQSPSVYNVDENYGVILPCAELKLVDCAEGNYKAQGNPPRGEIWLRGPAITKGYLNRDKENKESFTEDGWFLTGDVGELTPQGFLKIIDRKKNLVKTQNGEYIALEKLESLYRMSAYVSNICVYADQSKVKPVAVIVPNEPVLRKISVQKLGMKEDAPWESVCESDAVRSFVLKDLLRIGTEHHFANIEMLQNIVISPFEFTPENGLVTAAQKLQRRSILKRFEHEIENAYME</sequence>
<dbReference type="eggNOG" id="KOG1180">
    <property type="taxonomic scope" value="Eukaryota"/>
</dbReference>
<dbReference type="VEuPathDB" id="FungiDB:SJAG_03471"/>
<dbReference type="GO" id="GO:0001676">
    <property type="term" value="P:long-chain fatty acid metabolic process"/>
    <property type="evidence" value="ECO:0000318"/>
    <property type="project" value="GO_Central"/>
</dbReference>
<dbReference type="GO" id="GO:0090433">
    <property type="term" value="F:palmitoyl-CoA ligase activity"/>
    <property type="evidence" value="ECO:0007669"/>
    <property type="project" value="EnsemblFungi"/>
</dbReference>
<dbReference type="GO" id="GO:0005783">
    <property type="term" value="C:endoplasmic reticulum"/>
    <property type="evidence" value="ECO:0000318"/>
    <property type="project" value="GO_Central"/>
</dbReference>
<dbReference type="GO" id="GO:0090432">
    <property type="term" value="F:myristoyl-CoA ligase activity"/>
    <property type="evidence" value="ECO:0007669"/>
    <property type="project" value="EnsemblFungi"/>
</dbReference>
<dbReference type="GO" id="GO:0005524">
    <property type="term" value="F:ATP binding"/>
    <property type="evidence" value="ECO:0007669"/>
    <property type="project" value="UniProtKB-KW"/>
</dbReference>
<dbReference type="OMA" id="RWEPVFH"/>
<evidence type="ECO:0000256" key="1">
    <source>
        <dbReference type="ARBA" id="ARBA00006432"/>
    </source>
</evidence>
<dbReference type="Gene3D" id="3.40.50.12780">
    <property type="entry name" value="N-terminal domain of ligase-like"/>
    <property type="match status" value="1"/>
</dbReference>
<dbReference type="HOGENOM" id="CLU_000022_45_2_1"/>
<dbReference type="STRING" id="402676.B6K4B7"/>
<comment type="similarity">
    <text evidence="1">Belongs to the ATP-dependent AMP-binding enzyme family.</text>
</comment>
<evidence type="ECO:0000256" key="3">
    <source>
        <dbReference type="ARBA" id="ARBA00022741"/>
    </source>
</evidence>
<dbReference type="AlphaFoldDB" id="B6K4B7"/>
<dbReference type="Proteomes" id="UP000001744">
    <property type="component" value="Unassembled WGS sequence"/>
</dbReference>
<gene>
    <name evidence="8" type="primary">lcf1</name>
    <name evidence="7" type="ORF">SJAG_03471</name>
</gene>
<dbReference type="GO" id="GO:0005886">
    <property type="term" value="C:plasma membrane"/>
    <property type="evidence" value="ECO:0000318"/>
    <property type="project" value="GO_Central"/>
</dbReference>
<reference evidence="7 9" key="1">
    <citation type="journal article" date="2011" name="Science">
        <title>Comparative functional genomics of the fission yeasts.</title>
        <authorList>
            <person name="Rhind N."/>
            <person name="Chen Z."/>
            <person name="Yassour M."/>
            <person name="Thompson D.A."/>
            <person name="Haas B.J."/>
            <person name="Habib N."/>
            <person name="Wapinski I."/>
            <person name="Roy S."/>
            <person name="Lin M.F."/>
            <person name="Heiman D.I."/>
            <person name="Young S.K."/>
            <person name="Furuya K."/>
            <person name="Guo Y."/>
            <person name="Pidoux A."/>
            <person name="Chen H.M."/>
            <person name="Robbertse B."/>
            <person name="Goldberg J.M."/>
            <person name="Aoki K."/>
            <person name="Bayne E.H."/>
            <person name="Berlin A.M."/>
            <person name="Desjardins C.A."/>
            <person name="Dobbs E."/>
            <person name="Dukaj L."/>
            <person name="Fan L."/>
            <person name="FitzGerald M.G."/>
            <person name="French C."/>
            <person name="Gujja S."/>
            <person name="Hansen K."/>
            <person name="Keifenheim D."/>
            <person name="Levin J.Z."/>
            <person name="Mosher R.A."/>
            <person name="Mueller C.A."/>
            <person name="Pfiffner J."/>
            <person name="Priest M."/>
            <person name="Russ C."/>
            <person name="Smialowska A."/>
            <person name="Swoboda P."/>
            <person name="Sykes S.M."/>
            <person name="Vaughn M."/>
            <person name="Vengrova S."/>
            <person name="Yoder R."/>
            <person name="Zeng Q."/>
            <person name="Allshire R."/>
            <person name="Baulcombe D."/>
            <person name="Birren B.W."/>
            <person name="Brown W."/>
            <person name="Ekwall K."/>
            <person name="Kellis M."/>
            <person name="Leatherwood J."/>
            <person name="Levin H."/>
            <person name="Margalit H."/>
            <person name="Martienssen R."/>
            <person name="Nieduszynski C.A."/>
            <person name="Spatafora J.W."/>
            <person name="Friedman N."/>
            <person name="Dalgaard J.Z."/>
            <person name="Baumann P."/>
            <person name="Niki H."/>
            <person name="Regev A."/>
            <person name="Nusbaum C."/>
        </authorList>
    </citation>
    <scope>NUCLEOTIDE SEQUENCE [LARGE SCALE GENOMIC DNA]</scope>
    <source>
        <strain evidence="9">yFS275 / FY16936</strain>
    </source>
</reference>
<dbReference type="OrthoDB" id="1700726at2759"/>
<evidence type="ECO:0000259" key="6">
    <source>
        <dbReference type="Pfam" id="PF00501"/>
    </source>
</evidence>
<evidence type="ECO:0000313" key="8">
    <source>
        <dbReference type="JaponicusDB" id="SJAG_03471"/>
    </source>
</evidence>
<feature type="domain" description="AMP-dependent synthetase/ligase" evidence="6">
    <location>
        <begin position="83"/>
        <end position="497"/>
    </location>
</feature>
<keyword evidence="2 7" id="KW-0436">Ligase</keyword>
<dbReference type="SUPFAM" id="SSF56801">
    <property type="entry name" value="Acetyl-CoA synthetase-like"/>
    <property type="match status" value="1"/>
</dbReference>
<dbReference type="RefSeq" id="XP_002174617.1">
    <property type="nucleotide sequence ID" value="XM_002174581.2"/>
</dbReference>